<organism evidence="3 4">
    <name type="scientific">Cystoisospora suis</name>
    <dbReference type="NCBI Taxonomy" id="483139"/>
    <lineage>
        <taxon>Eukaryota</taxon>
        <taxon>Sar</taxon>
        <taxon>Alveolata</taxon>
        <taxon>Apicomplexa</taxon>
        <taxon>Conoidasida</taxon>
        <taxon>Coccidia</taxon>
        <taxon>Eucoccidiorida</taxon>
        <taxon>Eimeriorina</taxon>
        <taxon>Sarcocystidae</taxon>
        <taxon>Cystoisospora</taxon>
    </lineage>
</organism>
<evidence type="ECO:0000313" key="4">
    <source>
        <dbReference type="Proteomes" id="UP000221165"/>
    </source>
</evidence>
<dbReference type="GeneID" id="94423971"/>
<feature type="compositionally biased region" description="Low complexity" evidence="2">
    <location>
        <begin position="327"/>
        <end position="354"/>
    </location>
</feature>
<dbReference type="GO" id="GO:0008168">
    <property type="term" value="F:methyltransferase activity"/>
    <property type="evidence" value="ECO:0007669"/>
    <property type="project" value="UniProtKB-KW"/>
</dbReference>
<dbReference type="RefSeq" id="XP_067927266.1">
    <property type="nucleotide sequence ID" value="XM_068060760.1"/>
</dbReference>
<dbReference type="PROSITE" id="PS51143">
    <property type="entry name" value="MT_A70"/>
    <property type="match status" value="1"/>
</dbReference>
<dbReference type="Gene3D" id="3.40.50.150">
    <property type="entry name" value="Vaccinia Virus protein VP39"/>
    <property type="match status" value="1"/>
</dbReference>
<protein>
    <submittedName>
        <fullName evidence="3">N6-adenosine-methyltransferase 70 kDa</fullName>
    </submittedName>
</protein>
<dbReference type="GO" id="GO:0005634">
    <property type="term" value="C:nucleus"/>
    <property type="evidence" value="ECO:0007669"/>
    <property type="project" value="TreeGrafter"/>
</dbReference>
<feature type="compositionally biased region" description="Acidic residues" evidence="2">
    <location>
        <begin position="393"/>
        <end position="408"/>
    </location>
</feature>
<dbReference type="InterPro" id="IPR007757">
    <property type="entry name" value="MT-A70-like"/>
</dbReference>
<dbReference type="GO" id="GO:0036396">
    <property type="term" value="C:RNA N6-methyladenosine methyltransferase complex"/>
    <property type="evidence" value="ECO:0007669"/>
    <property type="project" value="TreeGrafter"/>
</dbReference>
<dbReference type="Pfam" id="PF05063">
    <property type="entry name" value="MT-A70"/>
    <property type="match status" value="1"/>
</dbReference>
<keyword evidence="3" id="KW-0489">Methyltransferase</keyword>
<feature type="compositionally biased region" description="Basic and acidic residues" evidence="2">
    <location>
        <begin position="377"/>
        <end position="390"/>
    </location>
</feature>
<dbReference type="GO" id="GO:0032259">
    <property type="term" value="P:methylation"/>
    <property type="evidence" value="ECO:0007669"/>
    <property type="project" value="UniProtKB-KW"/>
</dbReference>
<dbReference type="OrthoDB" id="10262526at2759"/>
<name>A0A2C6L0L9_9APIC</name>
<comment type="similarity">
    <text evidence="1">Belongs to the MT-A70-like family.</text>
</comment>
<accession>A0A2C6L0L9</accession>
<keyword evidence="4" id="KW-1185">Reference proteome</keyword>
<dbReference type="VEuPathDB" id="ToxoDB:CSUI_000526"/>
<evidence type="ECO:0000256" key="2">
    <source>
        <dbReference type="SAM" id="MobiDB-lite"/>
    </source>
</evidence>
<evidence type="ECO:0000313" key="3">
    <source>
        <dbReference type="EMBL" id="PHJ25620.1"/>
    </source>
</evidence>
<sequence>MVLHSFKNKEGKSSVREICTYGNRIECCKARNSYTPCNKVHFRRIILAHTDVSLGDCSYLDTCRHIETCRYVHYEVDDASASDILKKRREEVYLHPYAIGAVIRNPSGLVGAMEYPAQWIRCDIRTFDFNIFRKLTKVVMADPPWDIHMDLPYGTMTDQEMRNLRVDLIQEEGLLFLWVTGRAMELARECLELWGYRRIEEILWVKTNQLQRLIRTGRTGHWLNHSKEHCLVAVKGEDRFHFNRNIDSDVIVSEVRETSRKPDEIYRIIERMVPNSLKVELFGRMHNVRNNWITLGNQLKGVKLEHPTLIERYNTYALAAGLPLAEPPNANASSAEEQQPSSSSGHNSATSSSSTQLGGEIRNSSTSSRDGGVGEGEIERREDSNRRRAANEGGEEEAEEKEGNESEDMTGQNATQNDERTGGVGREGGGGERKEDEEEREEDNE</sequence>
<comment type="caution">
    <text evidence="3">The sequence shown here is derived from an EMBL/GenBank/DDBJ whole genome shotgun (WGS) entry which is preliminary data.</text>
</comment>
<dbReference type="AlphaFoldDB" id="A0A2C6L0L9"/>
<dbReference type="EMBL" id="MIGC01000192">
    <property type="protein sequence ID" value="PHJ25620.1"/>
    <property type="molecule type" value="Genomic_DNA"/>
</dbReference>
<gene>
    <name evidence="3" type="ORF">CSUI_000526</name>
</gene>
<dbReference type="PANTHER" id="PTHR12829:SF2">
    <property type="entry name" value="N6-ADENOSINE-METHYLTRANSFERASE MT-A70-LIKE"/>
    <property type="match status" value="1"/>
</dbReference>
<dbReference type="PANTHER" id="PTHR12829">
    <property type="entry name" value="N6-ADENOSINE-METHYLTRANSFERASE"/>
    <property type="match status" value="1"/>
</dbReference>
<dbReference type="Proteomes" id="UP000221165">
    <property type="component" value="Unassembled WGS sequence"/>
</dbReference>
<evidence type="ECO:0000256" key="1">
    <source>
        <dbReference type="PROSITE-ProRule" id="PRU00489"/>
    </source>
</evidence>
<reference evidence="3 4" key="1">
    <citation type="journal article" date="2017" name="Int. J. Parasitol.">
        <title>The genome of the protozoan parasite Cystoisospora suis and a reverse vaccinology approach to identify vaccine candidates.</title>
        <authorList>
            <person name="Palmieri N."/>
            <person name="Shrestha A."/>
            <person name="Ruttkowski B."/>
            <person name="Beck T."/>
            <person name="Vogl C."/>
            <person name="Tomley F."/>
            <person name="Blake D.P."/>
            <person name="Joachim A."/>
        </authorList>
    </citation>
    <scope>NUCLEOTIDE SEQUENCE [LARGE SCALE GENOMIC DNA]</scope>
    <source>
        <strain evidence="3 4">Wien I</strain>
    </source>
</reference>
<keyword evidence="3" id="KW-0808">Transferase</keyword>
<dbReference type="InterPro" id="IPR029063">
    <property type="entry name" value="SAM-dependent_MTases_sf"/>
</dbReference>
<dbReference type="SUPFAM" id="SSF53335">
    <property type="entry name" value="S-adenosyl-L-methionine-dependent methyltransferases"/>
    <property type="match status" value="1"/>
</dbReference>
<feature type="compositionally biased region" description="Acidic residues" evidence="2">
    <location>
        <begin position="435"/>
        <end position="445"/>
    </location>
</feature>
<proteinExistence type="inferred from homology"/>
<feature type="region of interest" description="Disordered" evidence="2">
    <location>
        <begin position="327"/>
        <end position="445"/>
    </location>
</feature>